<name>A0A183THR6_SCHSO</name>
<reference evidence="4" key="1">
    <citation type="submission" date="2016-06" db="UniProtKB">
        <authorList>
            <consortium name="WormBaseParasite"/>
        </authorList>
    </citation>
    <scope>IDENTIFICATION</scope>
</reference>
<feature type="compositionally biased region" description="Pro residues" evidence="1">
    <location>
        <begin position="191"/>
        <end position="200"/>
    </location>
</feature>
<dbReference type="Proteomes" id="UP000275846">
    <property type="component" value="Unassembled WGS sequence"/>
</dbReference>
<evidence type="ECO:0000256" key="1">
    <source>
        <dbReference type="SAM" id="MobiDB-lite"/>
    </source>
</evidence>
<sequence>MQDARMTRKVEEIQGPPTKGAALLLSADATTLLTEKSQILKRWAEHFQSIRNQPSTISNANINRLPEVQTNADLKLLPSLQETIRAVQHLSHGKTPGLDASPAEIHKHGGPQLMIQLTALFLAMWRHGQVPQDFMDATIVHHYKKKGNLQLGDNHGGISMHNIVGKKLRPHPPQSPQKPPGTKTYPGKPMRFPPPSRHNQ</sequence>
<dbReference type="WBParaSite" id="SSLN_0001662201-mRNA-1">
    <property type="protein sequence ID" value="SSLN_0001662201-mRNA-1"/>
    <property type="gene ID" value="SSLN_0001662201"/>
</dbReference>
<keyword evidence="3" id="KW-1185">Reference proteome</keyword>
<evidence type="ECO:0000313" key="3">
    <source>
        <dbReference type="Proteomes" id="UP000275846"/>
    </source>
</evidence>
<evidence type="ECO:0000313" key="2">
    <source>
        <dbReference type="EMBL" id="VDM02400.1"/>
    </source>
</evidence>
<feature type="compositionally biased region" description="Low complexity" evidence="1">
    <location>
        <begin position="180"/>
        <end position="189"/>
    </location>
</feature>
<dbReference type="PANTHER" id="PTHR19446">
    <property type="entry name" value="REVERSE TRANSCRIPTASES"/>
    <property type="match status" value="1"/>
</dbReference>
<gene>
    <name evidence="2" type="ORF">SSLN_LOCUS16014</name>
</gene>
<evidence type="ECO:0000313" key="4">
    <source>
        <dbReference type="WBParaSite" id="SSLN_0001662201-mRNA-1"/>
    </source>
</evidence>
<accession>A0A183THR6</accession>
<dbReference type="EMBL" id="UYSU01040563">
    <property type="protein sequence ID" value="VDM02400.1"/>
    <property type="molecule type" value="Genomic_DNA"/>
</dbReference>
<dbReference type="OrthoDB" id="10070415at2759"/>
<reference evidence="2 3" key="2">
    <citation type="submission" date="2018-11" db="EMBL/GenBank/DDBJ databases">
        <authorList>
            <consortium name="Pathogen Informatics"/>
        </authorList>
    </citation>
    <scope>NUCLEOTIDE SEQUENCE [LARGE SCALE GENOMIC DNA]</scope>
    <source>
        <strain evidence="2 3">NST_G2</strain>
    </source>
</reference>
<protein>
    <submittedName>
        <fullName evidence="2 4">Uncharacterized protein</fullName>
    </submittedName>
</protein>
<organism evidence="4">
    <name type="scientific">Schistocephalus solidus</name>
    <name type="common">Tapeworm</name>
    <dbReference type="NCBI Taxonomy" id="70667"/>
    <lineage>
        <taxon>Eukaryota</taxon>
        <taxon>Metazoa</taxon>
        <taxon>Spiralia</taxon>
        <taxon>Lophotrochozoa</taxon>
        <taxon>Platyhelminthes</taxon>
        <taxon>Cestoda</taxon>
        <taxon>Eucestoda</taxon>
        <taxon>Diphyllobothriidea</taxon>
        <taxon>Diphyllobothriidae</taxon>
        <taxon>Schistocephalus</taxon>
    </lineage>
</organism>
<dbReference type="AlphaFoldDB" id="A0A183THR6"/>
<proteinExistence type="predicted"/>
<feature type="region of interest" description="Disordered" evidence="1">
    <location>
        <begin position="151"/>
        <end position="200"/>
    </location>
</feature>